<comment type="similarity">
    <text evidence="1">Belongs to the TonB-dependent receptor family.</text>
</comment>
<dbReference type="Gene3D" id="2.170.130.10">
    <property type="entry name" value="TonB-dependent receptor, plug domain"/>
    <property type="match status" value="1"/>
</dbReference>
<keyword evidence="4" id="KW-1185">Reference proteome</keyword>
<keyword evidence="1" id="KW-0472">Membrane</keyword>
<dbReference type="InterPro" id="IPR039426">
    <property type="entry name" value="TonB-dep_rcpt-like"/>
</dbReference>
<dbReference type="PROSITE" id="PS52016">
    <property type="entry name" value="TONB_DEPENDENT_REC_3"/>
    <property type="match status" value="1"/>
</dbReference>
<evidence type="ECO:0000313" key="4">
    <source>
        <dbReference type="Proteomes" id="UP000032900"/>
    </source>
</evidence>
<evidence type="ECO:0000259" key="2">
    <source>
        <dbReference type="Pfam" id="PF07715"/>
    </source>
</evidence>
<dbReference type="InterPro" id="IPR012910">
    <property type="entry name" value="Plug_dom"/>
</dbReference>
<dbReference type="GO" id="GO:0009279">
    <property type="term" value="C:cell outer membrane"/>
    <property type="evidence" value="ECO:0007669"/>
    <property type="project" value="UniProtKB-SubCell"/>
</dbReference>
<reference evidence="3 4" key="1">
    <citation type="journal article" date="2015" name="Microbes Environ.">
        <title>Distribution and evolution of nitrogen fixation genes in the phylum bacteroidetes.</title>
        <authorList>
            <person name="Inoue J."/>
            <person name="Oshima K."/>
            <person name="Suda W."/>
            <person name="Sakamoto M."/>
            <person name="Iino T."/>
            <person name="Noda S."/>
            <person name="Hongoh Y."/>
            <person name="Hattori M."/>
            <person name="Ohkuma M."/>
        </authorList>
    </citation>
    <scope>NUCLEOTIDE SEQUENCE [LARGE SCALE GENOMIC DNA]</scope>
    <source>
        <strain evidence="3">JCM 15548</strain>
    </source>
</reference>
<dbReference type="AlphaFoldDB" id="A0A0E9LX39"/>
<keyword evidence="1" id="KW-0813">Transport</keyword>
<name>A0A0E9LX39_9BACT</name>
<accession>A0A0E9LX39</accession>
<proteinExistence type="inferred from homology"/>
<feature type="domain" description="TonB-dependent receptor plug" evidence="2">
    <location>
        <begin position="40"/>
        <end position="112"/>
    </location>
</feature>
<dbReference type="Proteomes" id="UP000032900">
    <property type="component" value="Unassembled WGS sequence"/>
</dbReference>
<keyword evidence="1" id="KW-1134">Transmembrane beta strand</keyword>
<keyword evidence="3" id="KW-0675">Receptor</keyword>
<comment type="caution">
    <text evidence="3">The sequence shown here is derived from an EMBL/GenBank/DDBJ whole genome shotgun (WGS) entry which is preliminary data.</text>
</comment>
<sequence>MMTQEQEIAGRSVINVALGSDAIAMDEVVVVAYGTATRQAFTGSAATVSAREISKRQVSNITQALAGQVAGVQSSSSNGQPGSSANIRIRGIGSMSASNSPLYIVDGIPYEGIFQRLIQMTLSL</sequence>
<dbReference type="STRING" id="1236989.JCM15548_12053"/>
<organism evidence="3 4">
    <name type="scientific">Geofilum rubicundum JCM 15548</name>
    <dbReference type="NCBI Taxonomy" id="1236989"/>
    <lineage>
        <taxon>Bacteria</taxon>
        <taxon>Pseudomonadati</taxon>
        <taxon>Bacteroidota</taxon>
        <taxon>Bacteroidia</taxon>
        <taxon>Marinilabiliales</taxon>
        <taxon>Marinilabiliaceae</taxon>
        <taxon>Geofilum</taxon>
    </lineage>
</organism>
<dbReference type="InterPro" id="IPR037066">
    <property type="entry name" value="Plug_dom_sf"/>
</dbReference>
<gene>
    <name evidence="3" type="ORF">JCM15548_12053</name>
</gene>
<keyword evidence="1" id="KW-0812">Transmembrane</keyword>
<dbReference type="EMBL" id="BAZW01000013">
    <property type="protein sequence ID" value="GAO29824.1"/>
    <property type="molecule type" value="Genomic_DNA"/>
</dbReference>
<comment type="subcellular location">
    <subcellularLocation>
        <location evidence="1">Cell outer membrane</location>
        <topology evidence="1">Multi-pass membrane protein</topology>
    </subcellularLocation>
</comment>
<dbReference type="SUPFAM" id="SSF56935">
    <property type="entry name" value="Porins"/>
    <property type="match status" value="1"/>
</dbReference>
<keyword evidence="1" id="KW-0998">Cell outer membrane</keyword>
<evidence type="ECO:0000256" key="1">
    <source>
        <dbReference type="PROSITE-ProRule" id="PRU01360"/>
    </source>
</evidence>
<evidence type="ECO:0000313" key="3">
    <source>
        <dbReference type="EMBL" id="GAO29824.1"/>
    </source>
</evidence>
<protein>
    <submittedName>
        <fullName evidence="3">TonB-dependent receptor</fullName>
    </submittedName>
</protein>
<dbReference type="RefSeq" id="WP_062124400.1">
    <property type="nucleotide sequence ID" value="NZ_BAZW01000013.1"/>
</dbReference>
<dbReference type="Pfam" id="PF07715">
    <property type="entry name" value="Plug"/>
    <property type="match status" value="1"/>
</dbReference>